<feature type="non-terminal residue" evidence="2">
    <location>
        <position position="1"/>
    </location>
</feature>
<evidence type="ECO:0000313" key="3">
    <source>
        <dbReference type="Proteomes" id="UP001189429"/>
    </source>
</evidence>
<feature type="coiled-coil region" evidence="1">
    <location>
        <begin position="39"/>
        <end position="91"/>
    </location>
</feature>
<comment type="caution">
    <text evidence="2">The sequence shown here is derived from an EMBL/GenBank/DDBJ whole genome shotgun (WGS) entry which is preliminary data.</text>
</comment>
<gene>
    <name evidence="2" type="ORF">PCOR1329_LOCUS82180</name>
</gene>
<keyword evidence="1" id="KW-0175">Coiled coil</keyword>
<dbReference type="Proteomes" id="UP001189429">
    <property type="component" value="Unassembled WGS sequence"/>
</dbReference>
<name>A0ABN9Y3H0_9DINO</name>
<proteinExistence type="predicted"/>
<protein>
    <recommendedName>
        <fullName evidence="4">Cilia- and flagella-associated protein 157</fullName>
    </recommendedName>
</protein>
<evidence type="ECO:0000256" key="1">
    <source>
        <dbReference type="SAM" id="Coils"/>
    </source>
</evidence>
<organism evidence="2 3">
    <name type="scientific">Prorocentrum cordatum</name>
    <dbReference type="NCBI Taxonomy" id="2364126"/>
    <lineage>
        <taxon>Eukaryota</taxon>
        <taxon>Sar</taxon>
        <taxon>Alveolata</taxon>
        <taxon>Dinophyceae</taxon>
        <taxon>Prorocentrales</taxon>
        <taxon>Prorocentraceae</taxon>
        <taxon>Prorocentrum</taxon>
    </lineage>
</organism>
<keyword evidence="3" id="KW-1185">Reference proteome</keyword>
<reference evidence="2" key="1">
    <citation type="submission" date="2023-10" db="EMBL/GenBank/DDBJ databases">
        <authorList>
            <person name="Chen Y."/>
            <person name="Shah S."/>
            <person name="Dougan E. K."/>
            <person name="Thang M."/>
            <person name="Chan C."/>
        </authorList>
    </citation>
    <scope>NUCLEOTIDE SEQUENCE [LARGE SCALE GENOMIC DNA]</scope>
</reference>
<accession>A0ABN9Y3H0</accession>
<evidence type="ECO:0008006" key="4">
    <source>
        <dbReference type="Google" id="ProtNLM"/>
    </source>
</evidence>
<dbReference type="EMBL" id="CAUYUJ010021793">
    <property type="protein sequence ID" value="CAK0907047.1"/>
    <property type="molecule type" value="Genomic_DNA"/>
</dbReference>
<sequence length="262" mass="30285">VQSEVERLNDVIEKKGLAKTRKDIKNMKNILQLFRKSHAEMKSQLKEQLTEEVQEKLAETTKDLDRMKLQMNASNARVDQANEELKEMVFQLVGQANGQIEEMKKQLQREVGSSNDKNETKGLAKAKEDMNDMKKQFQLFADAQAEMQLKLMEQFAEAQLELADVETKEMMHKLQMEVVSLKDKMEMKCLTKAIKDIKVMKEKFQLLQDGQAAMKLQLKEKLTHEMQEKLAEYKSVLLERTQPLAEIALLRVLANASEGNKR</sequence>
<feature type="non-terminal residue" evidence="2">
    <location>
        <position position="262"/>
    </location>
</feature>
<evidence type="ECO:0000313" key="2">
    <source>
        <dbReference type="EMBL" id="CAK0907047.1"/>
    </source>
</evidence>